<name>A0ABU3FM05_9ENTE</name>
<dbReference type="Proteomes" id="UP001265301">
    <property type="component" value="Unassembled WGS sequence"/>
</dbReference>
<proteinExistence type="predicted"/>
<dbReference type="EMBL" id="JARQBN010000001">
    <property type="protein sequence ID" value="MDT2827001.1"/>
    <property type="molecule type" value="Genomic_DNA"/>
</dbReference>
<keyword evidence="2" id="KW-1185">Reference proteome</keyword>
<sequence>MSLLDSSIKVGRLEPRNRLVMSPMAKEKWQADRDHQKKGEYSGFIDRRRWQYFKHRHFI</sequence>
<gene>
    <name evidence="1" type="ORF">P7H59_00895</name>
</gene>
<reference evidence="1 2" key="1">
    <citation type="submission" date="2023-03" db="EMBL/GenBank/DDBJ databases">
        <authorList>
            <person name="Shen W."/>
            <person name="Cai J."/>
        </authorList>
    </citation>
    <scope>NUCLEOTIDE SEQUENCE [LARGE SCALE GENOMIC DNA]</scope>
    <source>
        <strain evidence="1 2">B101</strain>
    </source>
</reference>
<evidence type="ECO:0000313" key="2">
    <source>
        <dbReference type="Proteomes" id="UP001265301"/>
    </source>
</evidence>
<evidence type="ECO:0000313" key="1">
    <source>
        <dbReference type="EMBL" id="MDT2827001.1"/>
    </source>
</evidence>
<accession>A0ABU3FM05</accession>
<organism evidence="1 2">
    <name type="scientific">Enterococcus viikkiensis</name>
    <dbReference type="NCBI Taxonomy" id="930854"/>
    <lineage>
        <taxon>Bacteria</taxon>
        <taxon>Bacillati</taxon>
        <taxon>Bacillota</taxon>
        <taxon>Bacilli</taxon>
        <taxon>Lactobacillales</taxon>
        <taxon>Enterococcaceae</taxon>
        <taxon>Enterococcus</taxon>
    </lineage>
</organism>
<dbReference type="RefSeq" id="WP_311818243.1">
    <property type="nucleotide sequence ID" value="NZ_JARQBN010000001.1"/>
</dbReference>
<protein>
    <recommendedName>
        <fullName evidence="3">NADH:flavin oxidoreductase/NADH oxidase N-terminal domain-containing protein</fullName>
    </recommendedName>
</protein>
<comment type="caution">
    <text evidence="1">The sequence shown here is derived from an EMBL/GenBank/DDBJ whole genome shotgun (WGS) entry which is preliminary data.</text>
</comment>
<evidence type="ECO:0008006" key="3">
    <source>
        <dbReference type="Google" id="ProtNLM"/>
    </source>
</evidence>